<proteinExistence type="predicted"/>
<keyword evidence="2" id="KW-1185">Reference proteome</keyword>
<reference evidence="1 2" key="1">
    <citation type="journal article" date="2024" name="G3 (Bethesda)">
        <title>Genome assembly of Hibiscus sabdariffa L. provides insights into metabolisms of medicinal natural products.</title>
        <authorList>
            <person name="Kim T."/>
        </authorList>
    </citation>
    <scope>NUCLEOTIDE SEQUENCE [LARGE SCALE GENOMIC DNA]</scope>
    <source>
        <strain evidence="1">TK-2024</strain>
        <tissue evidence="1">Old leaves</tissue>
    </source>
</reference>
<comment type="caution">
    <text evidence="1">The sequence shown here is derived from an EMBL/GenBank/DDBJ whole genome shotgun (WGS) entry which is preliminary data.</text>
</comment>
<organism evidence="1 2">
    <name type="scientific">Hibiscus sabdariffa</name>
    <name type="common">roselle</name>
    <dbReference type="NCBI Taxonomy" id="183260"/>
    <lineage>
        <taxon>Eukaryota</taxon>
        <taxon>Viridiplantae</taxon>
        <taxon>Streptophyta</taxon>
        <taxon>Embryophyta</taxon>
        <taxon>Tracheophyta</taxon>
        <taxon>Spermatophyta</taxon>
        <taxon>Magnoliopsida</taxon>
        <taxon>eudicotyledons</taxon>
        <taxon>Gunneridae</taxon>
        <taxon>Pentapetalae</taxon>
        <taxon>rosids</taxon>
        <taxon>malvids</taxon>
        <taxon>Malvales</taxon>
        <taxon>Malvaceae</taxon>
        <taxon>Malvoideae</taxon>
        <taxon>Hibiscus</taxon>
    </lineage>
</organism>
<protein>
    <submittedName>
        <fullName evidence="1">Uncharacterized protein</fullName>
    </submittedName>
</protein>
<dbReference type="Proteomes" id="UP001396334">
    <property type="component" value="Unassembled WGS sequence"/>
</dbReference>
<evidence type="ECO:0000313" key="2">
    <source>
        <dbReference type="Proteomes" id="UP001396334"/>
    </source>
</evidence>
<name>A0ABR2NE22_9ROSI</name>
<dbReference type="EMBL" id="JBBPBN010000168">
    <property type="protein sequence ID" value="KAK8974396.1"/>
    <property type="molecule type" value="Genomic_DNA"/>
</dbReference>
<accession>A0ABR2NE22</accession>
<evidence type="ECO:0000313" key="1">
    <source>
        <dbReference type="EMBL" id="KAK8974396.1"/>
    </source>
</evidence>
<sequence length="116" mass="13112">MKLDTETCGNLILRNKDLGIQQYKFLLQDIVNAGIGEETYGPRNVIVGIEESSTTTPSLVLLTTSSLKPTFLHGKSMCSLSRSRLLLRFPRYRLKLLIGTSNDYIQNLSINHKENR</sequence>
<gene>
    <name evidence="1" type="ORF">V6N11_072731</name>
</gene>